<protein>
    <submittedName>
        <fullName evidence="1">Uncharacterized protein</fullName>
    </submittedName>
</protein>
<dbReference type="Proteomes" id="UP000196435">
    <property type="component" value="Unassembled WGS sequence"/>
</dbReference>
<dbReference type="EMBL" id="FTLG01000187">
    <property type="protein sequence ID" value="SIP73680.1"/>
    <property type="molecule type" value="Genomic_DNA"/>
</dbReference>
<name>A0A1N6MXW9_9GAMM</name>
<proteinExistence type="predicted"/>
<organism evidence="1 2">
    <name type="scientific">Xenorhabdus innexi</name>
    <dbReference type="NCBI Taxonomy" id="290109"/>
    <lineage>
        <taxon>Bacteria</taxon>
        <taxon>Pseudomonadati</taxon>
        <taxon>Pseudomonadota</taxon>
        <taxon>Gammaproteobacteria</taxon>
        <taxon>Enterobacterales</taxon>
        <taxon>Morganellaceae</taxon>
        <taxon>Xenorhabdus</taxon>
    </lineage>
</organism>
<accession>A0A1N6MXW9</accession>
<sequence length="27" mass="2994">MQADLLTLVVFIWGLLCAWAVIQGFKG</sequence>
<evidence type="ECO:0000313" key="2">
    <source>
        <dbReference type="Proteomes" id="UP000196435"/>
    </source>
</evidence>
<reference evidence="2" key="1">
    <citation type="submission" date="2016-12" db="EMBL/GenBank/DDBJ databases">
        <authorList>
            <person name="Gaudriault S."/>
        </authorList>
    </citation>
    <scope>NUCLEOTIDE SEQUENCE [LARGE SCALE GENOMIC DNA]</scope>
    <source>
        <strain evidence="2">HGB1681 (deposited as PTA-6826 in the American Type Culture Collection)</strain>
    </source>
</reference>
<evidence type="ECO:0000313" key="1">
    <source>
        <dbReference type="EMBL" id="SIP73680.1"/>
    </source>
</evidence>
<gene>
    <name evidence="1" type="ORF">XIS1_450034</name>
</gene>
<dbReference type="AlphaFoldDB" id="A0A1N6MXW9"/>